<dbReference type="EMBL" id="PFFQ01000053">
    <property type="protein sequence ID" value="PIW15455.1"/>
    <property type="molecule type" value="Genomic_DNA"/>
</dbReference>
<dbReference type="InterPro" id="IPR001845">
    <property type="entry name" value="HTH_ArsR_DNA-bd_dom"/>
</dbReference>
<feature type="domain" description="HTH arsR-type" evidence="4">
    <location>
        <begin position="1"/>
        <end position="91"/>
    </location>
</feature>
<dbReference type="PRINTS" id="PR00778">
    <property type="entry name" value="HTHARSR"/>
</dbReference>
<dbReference type="AlphaFoldDB" id="A0A2M7G181"/>
<evidence type="ECO:0000256" key="2">
    <source>
        <dbReference type="ARBA" id="ARBA00023125"/>
    </source>
</evidence>
<dbReference type="GO" id="GO:0003700">
    <property type="term" value="F:DNA-binding transcription factor activity"/>
    <property type="evidence" value="ECO:0007669"/>
    <property type="project" value="InterPro"/>
</dbReference>
<dbReference type="Pfam" id="PF01022">
    <property type="entry name" value="HTH_5"/>
    <property type="match status" value="1"/>
</dbReference>
<evidence type="ECO:0000256" key="1">
    <source>
        <dbReference type="ARBA" id="ARBA00023015"/>
    </source>
</evidence>
<name>A0A2M7G181_9BACT</name>
<dbReference type="InterPro" id="IPR036390">
    <property type="entry name" value="WH_DNA-bd_sf"/>
</dbReference>
<keyword evidence="1" id="KW-0805">Transcription regulation</keyword>
<dbReference type="Gene3D" id="1.10.10.10">
    <property type="entry name" value="Winged helix-like DNA-binding domain superfamily/Winged helix DNA-binding domain"/>
    <property type="match status" value="1"/>
</dbReference>
<comment type="caution">
    <text evidence="5">The sequence shown here is derived from an EMBL/GenBank/DDBJ whole genome shotgun (WGS) entry which is preliminary data.</text>
</comment>
<dbReference type="GO" id="GO:0003677">
    <property type="term" value="F:DNA binding"/>
    <property type="evidence" value="ECO:0007669"/>
    <property type="project" value="UniProtKB-KW"/>
</dbReference>
<dbReference type="InterPro" id="IPR036388">
    <property type="entry name" value="WH-like_DNA-bd_sf"/>
</dbReference>
<gene>
    <name evidence="5" type="ORF">COW36_17750</name>
</gene>
<keyword evidence="3" id="KW-0804">Transcription</keyword>
<dbReference type="PANTHER" id="PTHR43132">
    <property type="entry name" value="ARSENICAL RESISTANCE OPERON REPRESSOR ARSR-RELATED"/>
    <property type="match status" value="1"/>
</dbReference>
<sequence>MRIFKAEFFKALANPVRKRSRIEMRTGEKSVNDLAASIQIEQAGVSQHLAILRAKHLVKNRKKGNSVYYSIADPAIFVLLDDAARIFKNNLIDLQGLVSPAENPSMMPAPNE</sequence>
<dbReference type="CDD" id="cd00090">
    <property type="entry name" value="HTH_ARSR"/>
    <property type="match status" value="1"/>
</dbReference>
<evidence type="ECO:0000259" key="4">
    <source>
        <dbReference type="PROSITE" id="PS50987"/>
    </source>
</evidence>
<evidence type="ECO:0000313" key="6">
    <source>
        <dbReference type="Proteomes" id="UP000231019"/>
    </source>
</evidence>
<keyword evidence="2" id="KW-0238">DNA-binding</keyword>
<dbReference type="Proteomes" id="UP000231019">
    <property type="component" value="Unassembled WGS sequence"/>
</dbReference>
<accession>A0A2M7G181</accession>
<protein>
    <submittedName>
        <fullName evidence="5">Transcriptional regulator</fullName>
    </submittedName>
</protein>
<dbReference type="InterPro" id="IPR011991">
    <property type="entry name" value="ArsR-like_HTH"/>
</dbReference>
<evidence type="ECO:0000256" key="3">
    <source>
        <dbReference type="ARBA" id="ARBA00023163"/>
    </source>
</evidence>
<dbReference type="SUPFAM" id="SSF46785">
    <property type="entry name" value="Winged helix' DNA-binding domain"/>
    <property type="match status" value="1"/>
</dbReference>
<evidence type="ECO:0000313" key="5">
    <source>
        <dbReference type="EMBL" id="PIW15455.1"/>
    </source>
</evidence>
<dbReference type="InterPro" id="IPR051011">
    <property type="entry name" value="Metal_resp_trans_reg"/>
</dbReference>
<proteinExistence type="predicted"/>
<organism evidence="5 6">
    <name type="scientific">bacterium (Candidatus Blackallbacteria) CG17_big_fil_post_rev_8_21_14_2_50_48_46</name>
    <dbReference type="NCBI Taxonomy" id="2014261"/>
    <lineage>
        <taxon>Bacteria</taxon>
        <taxon>Candidatus Blackallbacteria</taxon>
    </lineage>
</organism>
<dbReference type="PROSITE" id="PS50987">
    <property type="entry name" value="HTH_ARSR_2"/>
    <property type="match status" value="1"/>
</dbReference>
<dbReference type="NCBIfam" id="NF033788">
    <property type="entry name" value="HTH_metalloreg"/>
    <property type="match status" value="1"/>
</dbReference>
<dbReference type="PANTHER" id="PTHR43132:SF2">
    <property type="entry name" value="ARSENICAL RESISTANCE OPERON REPRESSOR ARSR-RELATED"/>
    <property type="match status" value="1"/>
</dbReference>
<reference evidence="5 6" key="1">
    <citation type="submission" date="2017-09" db="EMBL/GenBank/DDBJ databases">
        <title>Depth-based differentiation of microbial function through sediment-hosted aquifers and enrichment of novel symbionts in the deep terrestrial subsurface.</title>
        <authorList>
            <person name="Probst A.J."/>
            <person name="Ladd B."/>
            <person name="Jarett J.K."/>
            <person name="Geller-Mcgrath D.E."/>
            <person name="Sieber C.M."/>
            <person name="Emerson J.B."/>
            <person name="Anantharaman K."/>
            <person name="Thomas B.C."/>
            <person name="Malmstrom R."/>
            <person name="Stieglmeier M."/>
            <person name="Klingl A."/>
            <person name="Woyke T."/>
            <person name="Ryan C.M."/>
            <person name="Banfield J.F."/>
        </authorList>
    </citation>
    <scope>NUCLEOTIDE SEQUENCE [LARGE SCALE GENOMIC DNA]</scope>
    <source>
        <strain evidence="5">CG17_big_fil_post_rev_8_21_14_2_50_48_46</strain>
    </source>
</reference>
<dbReference type="SMART" id="SM00418">
    <property type="entry name" value="HTH_ARSR"/>
    <property type="match status" value="1"/>
</dbReference>